<name>A0A1S2VKY0_9BACT</name>
<evidence type="ECO:0000313" key="8">
    <source>
        <dbReference type="EMBL" id="OIN59413.1"/>
    </source>
</evidence>
<dbReference type="InterPro" id="IPR012944">
    <property type="entry name" value="SusD_RagB_dom"/>
</dbReference>
<evidence type="ECO:0000313" key="9">
    <source>
        <dbReference type="Proteomes" id="UP000181790"/>
    </source>
</evidence>
<keyword evidence="3" id="KW-0732">Signal</keyword>
<gene>
    <name evidence="8" type="ORF">BLX24_10605</name>
</gene>
<feature type="domain" description="SusD-like N-terminal" evidence="7">
    <location>
        <begin position="89"/>
        <end position="217"/>
    </location>
</feature>
<accession>A0A1S2VKY0</accession>
<evidence type="ECO:0008006" key="10">
    <source>
        <dbReference type="Google" id="ProtNLM"/>
    </source>
</evidence>
<dbReference type="CDD" id="cd08977">
    <property type="entry name" value="SusD"/>
    <property type="match status" value="1"/>
</dbReference>
<dbReference type="GO" id="GO:0009279">
    <property type="term" value="C:cell outer membrane"/>
    <property type="evidence" value="ECO:0007669"/>
    <property type="project" value="UniProtKB-SubCell"/>
</dbReference>
<keyword evidence="5" id="KW-0998">Cell outer membrane</keyword>
<dbReference type="EMBL" id="MORL01000004">
    <property type="protein sequence ID" value="OIN59413.1"/>
    <property type="molecule type" value="Genomic_DNA"/>
</dbReference>
<dbReference type="Pfam" id="PF14322">
    <property type="entry name" value="SusD-like_3"/>
    <property type="match status" value="1"/>
</dbReference>
<comment type="similarity">
    <text evidence="2">Belongs to the SusD family.</text>
</comment>
<evidence type="ECO:0000256" key="1">
    <source>
        <dbReference type="ARBA" id="ARBA00004442"/>
    </source>
</evidence>
<organism evidence="8 9">
    <name type="scientific">Arsenicibacter rosenii</name>
    <dbReference type="NCBI Taxonomy" id="1750698"/>
    <lineage>
        <taxon>Bacteria</taxon>
        <taxon>Pseudomonadati</taxon>
        <taxon>Bacteroidota</taxon>
        <taxon>Cytophagia</taxon>
        <taxon>Cytophagales</taxon>
        <taxon>Spirosomataceae</taxon>
        <taxon>Arsenicibacter</taxon>
    </lineage>
</organism>
<evidence type="ECO:0000256" key="3">
    <source>
        <dbReference type="ARBA" id="ARBA00022729"/>
    </source>
</evidence>
<dbReference type="Pfam" id="PF07980">
    <property type="entry name" value="SusD_RagB"/>
    <property type="match status" value="1"/>
</dbReference>
<dbReference type="Proteomes" id="UP000181790">
    <property type="component" value="Unassembled WGS sequence"/>
</dbReference>
<dbReference type="InterPro" id="IPR033985">
    <property type="entry name" value="SusD-like_N"/>
</dbReference>
<evidence type="ECO:0000256" key="5">
    <source>
        <dbReference type="ARBA" id="ARBA00023237"/>
    </source>
</evidence>
<sequence length="480" mass="53045">MGCNSDFLTVSPQTYQSAGNFFQTKDQFIQATNGAYAPLQFLYSGTNAGPGGSFWALAEMRSDNTSYQYNTGDRSGFPLEELDEFREINTNSTVADFFNRSYSGIARCNVILGRIQNAQIDAATKTQVIGEASFLRAFYYFNLIRLYGNVPAVFDEVTSTDAAFAIAQPKAPGEIYPTILNDAKTAITNLPDSYTANTDKGRATKGSARMLLAEIYMTQKNFSEAAKELQVIVQSGKYQLNASYADNFNIAKENGPESLFEIQYIEGSNAEFSNFIYTFAPWNSGSKVAALGVASGAAAGWNMPTQDMLDAYEANDQRKAASIGLDFTDPATNKVVPYVRKYQSVHSIRYQTGSNFPVYRYADVLLSLAECLNEIGYSAGGEAFTYLNQVRRRAGLTDKTAGQVASQEAFRQAVAKERQVELAFENHRWFDLLRTGKAVEVMTAHAAREKAAKSYVINTAYQTISLTLPYPLREMQLIPK</sequence>
<dbReference type="AlphaFoldDB" id="A0A1S2VKY0"/>
<evidence type="ECO:0000259" key="7">
    <source>
        <dbReference type="Pfam" id="PF14322"/>
    </source>
</evidence>
<comment type="subcellular location">
    <subcellularLocation>
        <location evidence="1">Cell outer membrane</location>
    </subcellularLocation>
</comment>
<dbReference type="SUPFAM" id="SSF48452">
    <property type="entry name" value="TPR-like"/>
    <property type="match status" value="1"/>
</dbReference>
<proteinExistence type="inferred from homology"/>
<evidence type="ECO:0000259" key="6">
    <source>
        <dbReference type="Pfam" id="PF07980"/>
    </source>
</evidence>
<keyword evidence="4" id="KW-0472">Membrane</keyword>
<feature type="domain" description="RagB/SusD" evidence="6">
    <location>
        <begin position="338"/>
        <end position="453"/>
    </location>
</feature>
<reference evidence="8 9" key="1">
    <citation type="submission" date="2016-10" db="EMBL/GenBank/DDBJ databases">
        <title>Arsenicibacter rosenii gen. nov., sp. nov., an efficient arsenic-methylating bacterium isolated from an arsenic-contaminated paddy soil.</title>
        <authorList>
            <person name="Huang K."/>
        </authorList>
    </citation>
    <scope>NUCLEOTIDE SEQUENCE [LARGE SCALE GENOMIC DNA]</scope>
    <source>
        <strain evidence="8 9">SM-1</strain>
    </source>
</reference>
<dbReference type="InterPro" id="IPR011990">
    <property type="entry name" value="TPR-like_helical_dom_sf"/>
</dbReference>
<evidence type="ECO:0000256" key="2">
    <source>
        <dbReference type="ARBA" id="ARBA00006275"/>
    </source>
</evidence>
<dbReference type="Gene3D" id="1.25.40.390">
    <property type="match status" value="1"/>
</dbReference>
<protein>
    <recommendedName>
        <fullName evidence="10">RagB/SusD family nutrient uptake outer membrane protein</fullName>
    </recommendedName>
</protein>
<evidence type="ECO:0000256" key="4">
    <source>
        <dbReference type="ARBA" id="ARBA00023136"/>
    </source>
</evidence>
<comment type="caution">
    <text evidence="8">The sequence shown here is derived from an EMBL/GenBank/DDBJ whole genome shotgun (WGS) entry which is preliminary data.</text>
</comment>
<keyword evidence="9" id="KW-1185">Reference proteome</keyword>